<organism evidence="7 8">
    <name type="scientific">Fodinibius roseus</name>
    <dbReference type="NCBI Taxonomy" id="1194090"/>
    <lineage>
        <taxon>Bacteria</taxon>
        <taxon>Pseudomonadati</taxon>
        <taxon>Balneolota</taxon>
        <taxon>Balneolia</taxon>
        <taxon>Balneolales</taxon>
        <taxon>Balneolaceae</taxon>
        <taxon>Fodinibius</taxon>
    </lineage>
</organism>
<protein>
    <submittedName>
        <fullName evidence="7">Flagellar biogenesis protein FliO</fullName>
    </submittedName>
</protein>
<reference evidence="7 8" key="1">
    <citation type="submission" date="2016-11" db="EMBL/GenBank/DDBJ databases">
        <authorList>
            <person name="Jaros S."/>
            <person name="Januszkiewicz K."/>
            <person name="Wedrychowicz H."/>
        </authorList>
    </citation>
    <scope>NUCLEOTIDE SEQUENCE [LARGE SCALE GENOMIC DNA]</scope>
    <source>
        <strain evidence="7 8">DSM 21986</strain>
    </source>
</reference>
<feature type="transmembrane region" description="Helical" evidence="6">
    <location>
        <begin position="82"/>
        <end position="104"/>
    </location>
</feature>
<keyword evidence="3 6" id="KW-0812">Transmembrane</keyword>
<keyword evidence="4 6" id="KW-1133">Transmembrane helix</keyword>
<keyword evidence="7" id="KW-0969">Cilium</keyword>
<evidence type="ECO:0000256" key="4">
    <source>
        <dbReference type="ARBA" id="ARBA00022989"/>
    </source>
</evidence>
<evidence type="ECO:0000313" key="8">
    <source>
        <dbReference type="Proteomes" id="UP000184041"/>
    </source>
</evidence>
<keyword evidence="8" id="KW-1185">Reference proteome</keyword>
<dbReference type="STRING" id="1194090.SAMN05443144_12021"/>
<keyword evidence="7" id="KW-0966">Cell projection</keyword>
<evidence type="ECO:0000256" key="2">
    <source>
        <dbReference type="ARBA" id="ARBA00022475"/>
    </source>
</evidence>
<evidence type="ECO:0000256" key="6">
    <source>
        <dbReference type="SAM" id="Phobius"/>
    </source>
</evidence>
<accession>A0A1M5HEY2</accession>
<dbReference type="Pfam" id="PF04347">
    <property type="entry name" value="FliO"/>
    <property type="match status" value="1"/>
</dbReference>
<evidence type="ECO:0000313" key="7">
    <source>
        <dbReference type="EMBL" id="SHG14491.1"/>
    </source>
</evidence>
<dbReference type="GO" id="GO:0016020">
    <property type="term" value="C:membrane"/>
    <property type="evidence" value="ECO:0007669"/>
    <property type="project" value="InterPro"/>
</dbReference>
<dbReference type="EMBL" id="FQUS01000020">
    <property type="protein sequence ID" value="SHG14491.1"/>
    <property type="molecule type" value="Genomic_DNA"/>
</dbReference>
<sequence length="185" mass="20305">MDLRDKLSSLSVSPPRILKIVIGLSVVLLLMWLFTLSQIDHTGENTGGREVFQQEQAADSLSADSAASEAGDADRYGGSSDMFSNGLITFFVLVIILAAIWFWIDRSEGAVPPAKGREIDSHTLGEGGQLKIIRMNSEVWVLGVTSASVNLLHRYAEDEWKETKDAYQTADTGTYTFGSLFRSKL</sequence>
<dbReference type="AlphaFoldDB" id="A0A1M5HEY2"/>
<keyword evidence="5 6" id="KW-0472">Membrane</keyword>
<evidence type="ECO:0000256" key="5">
    <source>
        <dbReference type="ARBA" id="ARBA00023136"/>
    </source>
</evidence>
<dbReference type="InterPro" id="IPR022781">
    <property type="entry name" value="Flagellar_biosynth_FliO"/>
</dbReference>
<name>A0A1M5HEY2_9BACT</name>
<dbReference type="GO" id="GO:0044781">
    <property type="term" value="P:bacterial-type flagellum organization"/>
    <property type="evidence" value="ECO:0007669"/>
    <property type="project" value="InterPro"/>
</dbReference>
<proteinExistence type="predicted"/>
<evidence type="ECO:0000256" key="3">
    <source>
        <dbReference type="ARBA" id="ARBA00022692"/>
    </source>
</evidence>
<gene>
    <name evidence="7" type="ORF">SAMN05443144_12021</name>
</gene>
<feature type="transmembrane region" description="Helical" evidence="6">
    <location>
        <begin position="20"/>
        <end position="39"/>
    </location>
</feature>
<evidence type="ECO:0000256" key="1">
    <source>
        <dbReference type="ARBA" id="ARBA00004236"/>
    </source>
</evidence>
<keyword evidence="7" id="KW-0282">Flagellum</keyword>
<comment type="subcellular location">
    <subcellularLocation>
        <location evidence="1">Cell membrane</location>
    </subcellularLocation>
</comment>
<dbReference type="Proteomes" id="UP000184041">
    <property type="component" value="Unassembled WGS sequence"/>
</dbReference>
<keyword evidence="2" id="KW-1003">Cell membrane</keyword>